<dbReference type="NCBIfam" id="TIGR00465">
    <property type="entry name" value="ilvC"/>
    <property type="match status" value="1"/>
</dbReference>
<evidence type="ECO:0000259" key="11">
    <source>
        <dbReference type="PROSITE" id="PS51850"/>
    </source>
</evidence>
<keyword evidence="4 9" id="KW-0028">Amino-acid biosynthesis</keyword>
<evidence type="ECO:0000256" key="5">
    <source>
        <dbReference type="ARBA" id="ARBA00022723"/>
    </source>
</evidence>
<dbReference type="PANTHER" id="PTHR21371:SF1">
    <property type="entry name" value="KETOL-ACID REDUCTOISOMERASE, MITOCHONDRIAL"/>
    <property type="match status" value="1"/>
</dbReference>
<organism evidence="13 14">
    <name type="scientific">Oceanobacillus caeni</name>
    <dbReference type="NCBI Taxonomy" id="405946"/>
    <lineage>
        <taxon>Bacteria</taxon>
        <taxon>Bacillati</taxon>
        <taxon>Bacillota</taxon>
        <taxon>Bacilli</taxon>
        <taxon>Bacillales</taxon>
        <taxon>Bacillaceae</taxon>
        <taxon>Oceanobacillus</taxon>
    </lineage>
</organism>
<dbReference type="NCBIfam" id="NF009940">
    <property type="entry name" value="PRK13403.1"/>
    <property type="match status" value="1"/>
</dbReference>
<evidence type="ECO:0000313" key="14">
    <source>
        <dbReference type="Proteomes" id="UP000037854"/>
    </source>
</evidence>
<feature type="binding site" evidence="9 10">
    <location>
        <position position="230"/>
    </location>
    <ligand>
        <name>Mg(2+)</name>
        <dbReference type="ChEBI" id="CHEBI:18420"/>
        <label>2</label>
    </ligand>
</feature>
<keyword evidence="7 9" id="KW-0560">Oxidoreductase</keyword>
<dbReference type="NCBIfam" id="NF004017">
    <property type="entry name" value="PRK05479.1"/>
    <property type="match status" value="1"/>
</dbReference>
<name>A0ABR5MMZ7_9BACI</name>
<feature type="domain" description="KARI C-terminal knotted" evidence="12">
    <location>
        <begin position="182"/>
        <end position="327"/>
    </location>
</feature>
<comment type="caution">
    <text evidence="13">The sequence shown here is derived from an EMBL/GenBank/DDBJ whole genome shotgun (WGS) entry which is preliminary data.</text>
</comment>
<dbReference type="InterPro" id="IPR014359">
    <property type="entry name" value="KARI_prok"/>
</dbReference>
<comment type="caution">
    <text evidence="9">Lacks conserved residue(s) required for the propagation of feature annotation.</text>
</comment>
<dbReference type="PANTHER" id="PTHR21371">
    <property type="entry name" value="KETOL-ACID REDUCTOISOMERASE, MITOCHONDRIAL"/>
    <property type="match status" value="1"/>
</dbReference>
<dbReference type="RefSeq" id="WP_060667591.1">
    <property type="nucleotide sequence ID" value="NZ_JANKBL010000001.1"/>
</dbReference>
<accession>A0ABR5MMZ7</accession>
<feature type="binding site" evidence="9">
    <location>
        <position position="48"/>
    </location>
    <ligand>
        <name>NADP(+)</name>
        <dbReference type="ChEBI" id="CHEBI:58349"/>
    </ligand>
</feature>
<protein>
    <recommendedName>
        <fullName evidence="9">Ketol-acid reductoisomerase (NADP(+))</fullName>
        <shortName evidence="9">KARI</shortName>
        <ecNumber evidence="9">1.1.1.86</ecNumber>
    </recommendedName>
    <alternativeName>
        <fullName evidence="9">Acetohydroxy-acid isomeroreductase</fullName>
        <shortName evidence="9">AHIR</shortName>
    </alternativeName>
    <alternativeName>
        <fullName evidence="9">Alpha-keto-beta-hydroxylacyl reductoisomerase</fullName>
    </alternativeName>
</protein>
<keyword evidence="9" id="KW-0521">NADP</keyword>
<dbReference type="InterPro" id="IPR013116">
    <property type="entry name" value="KARI_N"/>
</dbReference>
<comment type="catalytic activity">
    <reaction evidence="9">
        <text>(2R)-2,3-dihydroxy-3-methylbutanoate + NADP(+) = (2S)-2-acetolactate + NADPH + H(+)</text>
        <dbReference type="Rhea" id="RHEA:22068"/>
        <dbReference type="ChEBI" id="CHEBI:15378"/>
        <dbReference type="ChEBI" id="CHEBI:49072"/>
        <dbReference type="ChEBI" id="CHEBI:57783"/>
        <dbReference type="ChEBI" id="CHEBI:58349"/>
        <dbReference type="ChEBI" id="CHEBI:58476"/>
        <dbReference type="EC" id="1.1.1.86"/>
    </reaction>
</comment>
<evidence type="ECO:0000256" key="9">
    <source>
        <dbReference type="HAMAP-Rule" id="MF_00435"/>
    </source>
</evidence>
<dbReference type="HAMAP" id="MF_00435">
    <property type="entry name" value="IlvC"/>
    <property type="match status" value="1"/>
</dbReference>
<feature type="active site" evidence="9">
    <location>
        <position position="107"/>
    </location>
</feature>
<evidence type="ECO:0000256" key="3">
    <source>
        <dbReference type="ARBA" id="ARBA00010318"/>
    </source>
</evidence>
<evidence type="ECO:0000256" key="10">
    <source>
        <dbReference type="PROSITE-ProRule" id="PRU01198"/>
    </source>
</evidence>
<feature type="domain" description="KARI N-terminal Rossmann" evidence="11">
    <location>
        <begin position="2"/>
        <end position="181"/>
    </location>
</feature>
<comment type="pathway">
    <text evidence="1 9">Amino-acid biosynthesis; L-valine biosynthesis; L-valine from pyruvate: step 2/4.</text>
</comment>
<evidence type="ECO:0000256" key="2">
    <source>
        <dbReference type="ARBA" id="ARBA00004885"/>
    </source>
</evidence>
<dbReference type="PIRSF" id="PIRSF000116">
    <property type="entry name" value="IlvC_gammaproteo"/>
    <property type="match status" value="1"/>
</dbReference>
<evidence type="ECO:0000256" key="8">
    <source>
        <dbReference type="ARBA" id="ARBA00023304"/>
    </source>
</evidence>
<gene>
    <name evidence="9" type="primary">ilvC</name>
    <name evidence="13" type="ORF">AFL42_01515</name>
</gene>
<dbReference type="Pfam" id="PF07991">
    <property type="entry name" value="KARI_N"/>
    <property type="match status" value="1"/>
</dbReference>
<comment type="catalytic activity">
    <reaction evidence="9">
        <text>(2R,3R)-2,3-dihydroxy-3-methylpentanoate + NADP(+) = (S)-2-ethyl-2-hydroxy-3-oxobutanoate + NADPH + H(+)</text>
        <dbReference type="Rhea" id="RHEA:13493"/>
        <dbReference type="ChEBI" id="CHEBI:15378"/>
        <dbReference type="ChEBI" id="CHEBI:49256"/>
        <dbReference type="ChEBI" id="CHEBI:49258"/>
        <dbReference type="ChEBI" id="CHEBI:57783"/>
        <dbReference type="ChEBI" id="CHEBI:58349"/>
        <dbReference type="EC" id="1.1.1.86"/>
    </reaction>
</comment>
<keyword evidence="6 9" id="KW-0460">Magnesium</keyword>
<evidence type="ECO:0000259" key="12">
    <source>
        <dbReference type="PROSITE" id="PS51851"/>
    </source>
</evidence>
<feature type="binding site" evidence="9">
    <location>
        <position position="52"/>
    </location>
    <ligand>
        <name>NADP(+)</name>
        <dbReference type="ChEBI" id="CHEBI:58349"/>
    </ligand>
</feature>
<dbReference type="Gene3D" id="6.10.240.10">
    <property type="match status" value="1"/>
</dbReference>
<evidence type="ECO:0000256" key="4">
    <source>
        <dbReference type="ARBA" id="ARBA00022605"/>
    </source>
</evidence>
<dbReference type="Gene3D" id="3.40.50.720">
    <property type="entry name" value="NAD(P)-binding Rossmann-like Domain"/>
    <property type="match status" value="1"/>
</dbReference>
<comment type="cofactor">
    <cofactor evidence="9">
        <name>Mg(2+)</name>
        <dbReference type="ChEBI" id="CHEBI:18420"/>
    </cofactor>
    <text evidence="9">Binds 2 magnesium ions per subunit.</text>
</comment>
<keyword evidence="14" id="KW-1185">Reference proteome</keyword>
<reference evidence="13 14" key="1">
    <citation type="submission" date="2015-07" db="EMBL/GenBank/DDBJ databases">
        <title>High-quality draft genome sequence of Oceanobacillus caeni HM6, a bacillus isolated from a human feces.</title>
        <authorList>
            <person name="Kumar J."/>
            <person name="Verma M.K."/>
            <person name="Pandey R."/>
            <person name="Bhambi M."/>
            <person name="Chauhan N."/>
        </authorList>
    </citation>
    <scope>NUCLEOTIDE SEQUENCE [LARGE SCALE GENOMIC DNA]</scope>
    <source>
        <strain evidence="13 14">HM6</strain>
    </source>
</reference>
<dbReference type="SUPFAM" id="SSF51735">
    <property type="entry name" value="NAD(P)-binding Rossmann-fold domains"/>
    <property type="match status" value="1"/>
</dbReference>
<evidence type="ECO:0000256" key="7">
    <source>
        <dbReference type="ARBA" id="ARBA00023002"/>
    </source>
</evidence>
<dbReference type="PROSITE" id="PS51850">
    <property type="entry name" value="KARI_N"/>
    <property type="match status" value="1"/>
</dbReference>
<dbReference type="EC" id="1.1.1.86" evidence="9"/>
<feature type="binding site" evidence="9 10">
    <location>
        <position position="251"/>
    </location>
    <ligand>
        <name>substrate</name>
    </ligand>
</feature>
<feature type="binding site" evidence="9">
    <location>
        <position position="133"/>
    </location>
    <ligand>
        <name>NADP(+)</name>
        <dbReference type="ChEBI" id="CHEBI:58349"/>
    </ligand>
</feature>
<dbReference type="EMBL" id="LGTK01000003">
    <property type="protein sequence ID" value="KPH78415.1"/>
    <property type="molecule type" value="Genomic_DNA"/>
</dbReference>
<comment type="function">
    <text evidence="9">Involved in the biosynthesis of branched-chain amino acids (BCAA). Catalyzes an alkyl-migration followed by a ketol-acid reduction of (S)-2-acetolactate (S2AL) to yield (R)-2,3-dihydroxy-isovalerate. In the isomerase reaction, S2AL is rearranged via a Mg-dependent methyl migration to produce 3-hydroxy-3-methyl-2-ketobutyrate (HMKB). In the reductase reaction, this 2-ketoacid undergoes a metal-dependent reduction by NADPH to yield (R)-2,3-dihydroxy-isovalerate.</text>
</comment>
<dbReference type="InterPro" id="IPR000506">
    <property type="entry name" value="KARI_C"/>
</dbReference>
<dbReference type="Pfam" id="PF01450">
    <property type="entry name" value="KARI_C"/>
    <property type="match status" value="1"/>
</dbReference>
<feature type="binding site" evidence="9 10">
    <location>
        <position position="190"/>
    </location>
    <ligand>
        <name>Mg(2+)</name>
        <dbReference type="ChEBI" id="CHEBI:18420"/>
        <label>2</label>
    </ligand>
</feature>
<dbReference type="Proteomes" id="UP000037854">
    <property type="component" value="Unassembled WGS sequence"/>
</dbReference>
<evidence type="ECO:0000256" key="1">
    <source>
        <dbReference type="ARBA" id="ARBA00004864"/>
    </source>
</evidence>
<evidence type="ECO:0000313" key="13">
    <source>
        <dbReference type="EMBL" id="KPH78415.1"/>
    </source>
</evidence>
<dbReference type="InterPro" id="IPR013023">
    <property type="entry name" value="KARI"/>
</dbReference>
<keyword evidence="5 9" id="KW-0479">Metal-binding</keyword>
<sequence>MTKVLYENDINKEVLQGKKVAIVGYGSQGHAHAQNLRDSGYEVIIGLRPGKSQAKANEDGFDVKSVADATKEADVVMILLPDENQQKVYEESIKPNLKAGSAIAFAHGFNIHFNQIVPPENVDVFMVAPKGPGHLVRRTYEEGAGVPALYAVYQDVTGQAKDVALAYSDGIGAARAGVLETTFQEETETDLFGEQAVLCGGLTSLVKAGFETLTEAGYQPEVAYFECLHEMKLIVDLMYEGGMENMRYSISDTAQWGDFVSGPRVVNEETKARMKEVLSDIQTGKFAQGWILENQTGRPQFNAINNNEYNHPITKVGKELRALMPFVNPQNKENEKEGKVHVTN</sequence>
<comment type="similarity">
    <text evidence="3 9 10">Belongs to the ketol-acid reductoisomerase family.</text>
</comment>
<proteinExistence type="inferred from homology"/>
<evidence type="ECO:0000256" key="6">
    <source>
        <dbReference type="ARBA" id="ARBA00022842"/>
    </source>
</evidence>
<dbReference type="SUPFAM" id="SSF48179">
    <property type="entry name" value="6-phosphogluconate dehydrogenase C-terminal domain-like"/>
    <property type="match status" value="1"/>
</dbReference>
<dbReference type="GO" id="GO:0004455">
    <property type="term" value="F:ketol-acid reductoisomerase activity"/>
    <property type="evidence" value="ECO:0007669"/>
    <property type="project" value="UniProtKB-EC"/>
</dbReference>
<feature type="binding site" evidence="9 10">
    <location>
        <position position="194"/>
    </location>
    <ligand>
        <name>Mg(2+)</name>
        <dbReference type="ChEBI" id="CHEBI:18420"/>
        <label>1</label>
    </ligand>
</feature>
<feature type="binding site" evidence="9 10">
    <location>
        <position position="190"/>
    </location>
    <ligand>
        <name>Mg(2+)</name>
        <dbReference type="ChEBI" id="CHEBI:18420"/>
        <label>1</label>
    </ligand>
</feature>
<dbReference type="InterPro" id="IPR008927">
    <property type="entry name" value="6-PGluconate_DH-like_C_sf"/>
</dbReference>
<feature type="binding site" evidence="9 10">
    <location>
        <position position="226"/>
    </location>
    <ligand>
        <name>Mg(2+)</name>
        <dbReference type="ChEBI" id="CHEBI:18420"/>
        <label>2</label>
    </ligand>
</feature>
<keyword evidence="8 9" id="KW-0100">Branched-chain amino acid biosynthesis</keyword>
<comment type="pathway">
    <text evidence="2 9">Amino-acid biosynthesis; L-isoleucine biosynthesis; L-isoleucine from 2-oxobutanoate: step 2/4.</text>
</comment>
<feature type="binding site" evidence="9">
    <location>
        <begin position="25"/>
        <end position="28"/>
    </location>
    <ligand>
        <name>NADP(+)</name>
        <dbReference type="ChEBI" id="CHEBI:58349"/>
    </ligand>
</feature>
<dbReference type="InterPro" id="IPR036291">
    <property type="entry name" value="NAD(P)-bd_dom_sf"/>
</dbReference>
<dbReference type="PROSITE" id="PS51851">
    <property type="entry name" value="KARI_C"/>
    <property type="match status" value="1"/>
</dbReference>